<organism evidence="1 2">
    <name type="scientific">Hibiscus sabdariffa</name>
    <name type="common">roselle</name>
    <dbReference type="NCBI Taxonomy" id="183260"/>
    <lineage>
        <taxon>Eukaryota</taxon>
        <taxon>Viridiplantae</taxon>
        <taxon>Streptophyta</taxon>
        <taxon>Embryophyta</taxon>
        <taxon>Tracheophyta</taxon>
        <taxon>Spermatophyta</taxon>
        <taxon>Magnoliopsida</taxon>
        <taxon>eudicotyledons</taxon>
        <taxon>Gunneridae</taxon>
        <taxon>Pentapetalae</taxon>
        <taxon>rosids</taxon>
        <taxon>malvids</taxon>
        <taxon>Malvales</taxon>
        <taxon>Malvaceae</taxon>
        <taxon>Malvoideae</taxon>
        <taxon>Hibiscus</taxon>
    </lineage>
</organism>
<name>A0ABR2F630_9ROSI</name>
<dbReference type="Proteomes" id="UP001472677">
    <property type="component" value="Unassembled WGS sequence"/>
</dbReference>
<comment type="caution">
    <text evidence="1">The sequence shown here is derived from an EMBL/GenBank/DDBJ whole genome shotgun (WGS) entry which is preliminary data.</text>
</comment>
<sequence length="82" mass="9856">MIRQPQFNSIIPQFLTELRDLPFIRKINVGRERQDVVKGKRRNKKCYRFSSCYLRPRHNREQHPVKASFAHSSSTFDQIICH</sequence>
<evidence type="ECO:0000313" key="2">
    <source>
        <dbReference type="Proteomes" id="UP001472677"/>
    </source>
</evidence>
<reference evidence="1 2" key="1">
    <citation type="journal article" date="2024" name="G3 (Bethesda)">
        <title>Genome assembly of Hibiscus sabdariffa L. provides insights into metabolisms of medicinal natural products.</title>
        <authorList>
            <person name="Kim T."/>
        </authorList>
    </citation>
    <scope>NUCLEOTIDE SEQUENCE [LARGE SCALE GENOMIC DNA]</scope>
    <source>
        <strain evidence="1">TK-2024</strain>
        <tissue evidence="1">Old leaves</tissue>
    </source>
</reference>
<evidence type="ECO:0000313" key="1">
    <source>
        <dbReference type="EMBL" id="KAK8572468.1"/>
    </source>
</evidence>
<accession>A0ABR2F630</accession>
<gene>
    <name evidence="1" type="ORF">V6N12_028521</name>
</gene>
<proteinExistence type="predicted"/>
<keyword evidence="2" id="KW-1185">Reference proteome</keyword>
<dbReference type="EMBL" id="JBBPBM010000008">
    <property type="protein sequence ID" value="KAK8572468.1"/>
    <property type="molecule type" value="Genomic_DNA"/>
</dbReference>
<protein>
    <submittedName>
        <fullName evidence="1">Uncharacterized protein</fullName>
    </submittedName>
</protein>